<dbReference type="Proteomes" id="UP000326169">
    <property type="component" value="Unassembled WGS sequence"/>
</dbReference>
<evidence type="ECO:0000313" key="2">
    <source>
        <dbReference type="Proteomes" id="UP000326169"/>
    </source>
</evidence>
<name>A0A5M3TCJ6_LIMPL</name>
<gene>
    <name evidence="1" type="ORF">NIES46_38170</name>
</gene>
<accession>A0A5M3TCJ6</accession>
<comment type="caution">
    <text evidence="1">The sequence shown here is derived from an EMBL/GenBank/DDBJ whole genome shotgun (WGS) entry which is preliminary data.</text>
</comment>
<dbReference type="EMBL" id="BIMW01000146">
    <property type="protein sequence ID" value="GCE95751.1"/>
    <property type="molecule type" value="Genomic_DNA"/>
</dbReference>
<protein>
    <submittedName>
        <fullName evidence="1">Uncharacterized protein</fullName>
    </submittedName>
</protein>
<keyword evidence="2" id="KW-1185">Reference proteome</keyword>
<proteinExistence type="predicted"/>
<sequence>MFGYYPNRAIAPRWMIAKSPVGWVKRSETQQEGMDDVRGWMFGYYPNRAIAPRWMIAKSPVGWVKRSETQQEGMDG</sequence>
<reference evidence="1 2" key="1">
    <citation type="journal article" date="2019" name="J Genomics">
        <title>The Draft Genome of a Hydrogen-producing Cyanobacterium, Arthrospira platensis NIES-46.</title>
        <authorList>
            <person name="Suzuki S."/>
            <person name="Yamaguchi H."/>
            <person name="Kawachi M."/>
        </authorList>
    </citation>
    <scope>NUCLEOTIDE SEQUENCE [LARGE SCALE GENOMIC DNA]</scope>
    <source>
        <strain evidence="1 2">NIES-46</strain>
    </source>
</reference>
<organism evidence="1 2">
    <name type="scientific">Limnospira platensis NIES-46</name>
    <dbReference type="NCBI Taxonomy" id="1236695"/>
    <lineage>
        <taxon>Bacteria</taxon>
        <taxon>Bacillati</taxon>
        <taxon>Cyanobacteriota</taxon>
        <taxon>Cyanophyceae</taxon>
        <taxon>Oscillatoriophycideae</taxon>
        <taxon>Oscillatoriales</taxon>
        <taxon>Sirenicapillariaceae</taxon>
        <taxon>Limnospira</taxon>
    </lineage>
</organism>
<evidence type="ECO:0000313" key="1">
    <source>
        <dbReference type="EMBL" id="GCE95751.1"/>
    </source>
</evidence>